<dbReference type="CDD" id="cd07185">
    <property type="entry name" value="OmpA_C-like"/>
    <property type="match status" value="1"/>
</dbReference>
<dbReference type="Proteomes" id="UP000053937">
    <property type="component" value="Unassembled WGS sequence"/>
</dbReference>
<evidence type="ECO:0000256" key="4">
    <source>
        <dbReference type="SAM" id="MobiDB-lite"/>
    </source>
</evidence>
<dbReference type="Pfam" id="PF06078">
    <property type="entry name" value="DUF937"/>
    <property type="match status" value="1"/>
</dbReference>
<dbReference type="SUPFAM" id="SSF103088">
    <property type="entry name" value="OmpA-like"/>
    <property type="match status" value="1"/>
</dbReference>
<dbReference type="AlphaFoldDB" id="A0A101JRM4"/>
<dbReference type="InterPro" id="IPR050330">
    <property type="entry name" value="Bact_OuterMem_StrucFunc"/>
</dbReference>
<dbReference type="PRINTS" id="PR01021">
    <property type="entry name" value="OMPADOMAIN"/>
</dbReference>
<dbReference type="InterPro" id="IPR009282">
    <property type="entry name" value="DUF937"/>
</dbReference>
<keyword evidence="6" id="KW-0282">Flagellum</keyword>
<dbReference type="RefSeq" id="WP_059138475.1">
    <property type="nucleotide sequence ID" value="NZ_LMBR01000046.1"/>
</dbReference>
<dbReference type="PANTHER" id="PTHR30329">
    <property type="entry name" value="STATOR ELEMENT OF FLAGELLAR MOTOR COMPLEX"/>
    <property type="match status" value="1"/>
</dbReference>
<dbReference type="PANTHER" id="PTHR30329:SF20">
    <property type="entry name" value="EXPORTED PROTEIN"/>
    <property type="match status" value="1"/>
</dbReference>
<dbReference type="Gene3D" id="3.30.1330.60">
    <property type="entry name" value="OmpA-like domain"/>
    <property type="match status" value="1"/>
</dbReference>
<feature type="region of interest" description="Disordered" evidence="4">
    <location>
        <begin position="229"/>
        <end position="251"/>
    </location>
</feature>
<protein>
    <submittedName>
        <fullName evidence="6">Flagellar motor protein MotB</fullName>
    </submittedName>
</protein>
<feature type="region of interest" description="Disordered" evidence="4">
    <location>
        <begin position="394"/>
        <end position="416"/>
    </location>
</feature>
<keyword evidence="7" id="KW-1185">Reference proteome</keyword>
<dbReference type="EMBL" id="LMBR01000046">
    <property type="protein sequence ID" value="KUL31688.1"/>
    <property type="molecule type" value="Genomic_DNA"/>
</dbReference>
<dbReference type="OrthoDB" id="9782229at2"/>
<name>A0A101JRM4_CHLLI</name>
<evidence type="ECO:0000259" key="5">
    <source>
        <dbReference type="PROSITE" id="PS51123"/>
    </source>
</evidence>
<reference evidence="6 7" key="1">
    <citation type="submission" date="2015-10" db="EMBL/GenBank/DDBJ databases">
        <title>Draft Genome Sequence of Chlorobium limicola strain Frasassi Growing under Artificial Lighting in the Frasassi Cave System.</title>
        <authorList>
            <person name="Mansor M."/>
            <person name="Macalady J."/>
        </authorList>
    </citation>
    <scope>NUCLEOTIDE SEQUENCE [LARGE SCALE GENOMIC DNA]</scope>
    <source>
        <strain evidence="6 7">Frasassi</strain>
    </source>
</reference>
<dbReference type="InterPro" id="IPR006664">
    <property type="entry name" value="OMP_bac"/>
</dbReference>
<proteinExistence type="predicted"/>
<dbReference type="PROSITE" id="PS51123">
    <property type="entry name" value="OMPA_2"/>
    <property type="match status" value="1"/>
</dbReference>
<accession>A0A101JRM4</accession>
<feature type="compositionally biased region" description="Basic and acidic residues" evidence="4">
    <location>
        <begin position="400"/>
        <end position="416"/>
    </location>
</feature>
<comment type="caution">
    <text evidence="6">The sequence shown here is derived from an EMBL/GenBank/DDBJ whole genome shotgun (WGS) entry which is preliminary data.</text>
</comment>
<organism evidence="6 7">
    <name type="scientific">Chlorobium limicola</name>
    <dbReference type="NCBI Taxonomy" id="1092"/>
    <lineage>
        <taxon>Bacteria</taxon>
        <taxon>Pseudomonadati</taxon>
        <taxon>Chlorobiota</taxon>
        <taxon>Chlorobiia</taxon>
        <taxon>Chlorobiales</taxon>
        <taxon>Chlorobiaceae</taxon>
        <taxon>Chlorobium/Pelodictyon group</taxon>
        <taxon>Chlorobium</taxon>
    </lineage>
</organism>
<keyword evidence="6" id="KW-0969">Cilium</keyword>
<feature type="compositionally biased region" description="Low complexity" evidence="4">
    <location>
        <begin position="236"/>
        <end position="251"/>
    </location>
</feature>
<comment type="subcellular location">
    <subcellularLocation>
        <location evidence="1">Cell outer membrane</location>
    </subcellularLocation>
</comment>
<evidence type="ECO:0000256" key="1">
    <source>
        <dbReference type="ARBA" id="ARBA00004442"/>
    </source>
</evidence>
<sequence>MALNLLELVTGGLSGENTGKMAALLGEETATVNGSLGAIAASIMSGLMNKASATGGAQEIVSRIAAGGFKGDLLNDFGSVLSGGSQTEKLLKTGSELVSFLFGSKAADLGKVIASSTGLAKSSASSLLGMVAPFVMAVLGRQVASDDLDSEGLTNLLNSQKSAVQRAAPAGLPGVLGLLSLSQLGGAPPSVPTGIPGNIASFAKGLWPFLLGIAVLGLLMKTCAQPPVKETPPPAAAVAADTSEAAPDTSTAAPDSAAVAADSLGAFAEYELPNGVKLNIPEFGIERKLIAFIGDPTKPADKETWFSFDRLVFDTGKATLKPESQEQIDNINEILKAFPAVSLKFGGYTDNVGDSQANLKLSKDRAKAVMTEIVKLGIDKTRLEAEGYGAEHPVADNATEEGRQKNRRVDCRITKK</sequence>
<keyword evidence="2 3" id="KW-0472">Membrane</keyword>
<evidence type="ECO:0000256" key="3">
    <source>
        <dbReference type="PROSITE-ProRule" id="PRU00473"/>
    </source>
</evidence>
<keyword evidence="6" id="KW-0966">Cell projection</keyword>
<dbReference type="Pfam" id="PF00691">
    <property type="entry name" value="OmpA"/>
    <property type="match status" value="1"/>
</dbReference>
<dbReference type="InterPro" id="IPR036737">
    <property type="entry name" value="OmpA-like_sf"/>
</dbReference>
<feature type="domain" description="OmpA-like" evidence="5">
    <location>
        <begin position="300"/>
        <end position="416"/>
    </location>
</feature>
<evidence type="ECO:0000313" key="6">
    <source>
        <dbReference type="EMBL" id="KUL31688.1"/>
    </source>
</evidence>
<dbReference type="GO" id="GO:0009279">
    <property type="term" value="C:cell outer membrane"/>
    <property type="evidence" value="ECO:0007669"/>
    <property type="project" value="UniProtKB-SubCell"/>
</dbReference>
<gene>
    <name evidence="6" type="ORF">ASB62_02475</name>
</gene>
<evidence type="ECO:0000256" key="2">
    <source>
        <dbReference type="ARBA" id="ARBA00023136"/>
    </source>
</evidence>
<dbReference type="InterPro" id="IPR006665">
    <property type="entry name" value="OmpA-like"/>
</dbReference>
<evidence type="ECO:0000313" key="7">
    <source>
        <dbReference type="Proteomes" id="UP000053937"/>
    </source>
</evidence>